<evidence type="ECO:0000313" key="2">
    <source>
        <dbReference type="Proteomes" id="UP000642070"/>
    </source>
</evidence>
<reference evidence="1" key="1">
    <citation type="journal article" date="2014" name="Int. J. Syst. Evol. Microbiol.">
        <title>Complete genome sequence of Corynebacterium casei LMG S-19264T (=DSM 44701T), isolated from a smear-ripened cheese.</title>
        <authorList>
            <consortium name="US DOE Joint Genome Institute (JGI-PGF)"/>
            <person name="Walter F."/>
            <person name="Albersmeier A."/>
            <person name="Kalinowski J."/>
            <person name="Ruckert C."/>
        </authorList>
    </citation>
    <scope>NUCLEOTIDE SEQUENCE</scope>
    <source>
        <strain evidence="1">JCM 19831</strain>
    </source>
</reference>
<keyword evidence="2" id="KW-1185">Reference proteome</keyword>
<accession>A0A917WTN5</accession>
<gene>
    <name evidence="1" type="ORF">GCM10007977_031150</name>
</gene>
<dbReference type="Proteomes" id="UP000642070">
    <property type="component" value="Unassembled WGS sequence"/>
</dbReference>
<reference evidence="1" key="2">
    <citation type="submission" date="2020-09" db="EMBL/GenBank/DDBJ databases">
        <authorList>
            <person name="Sun Q."/>
            <person name="Ohkuma M."/>
        </authorList>
    </citation>
    <scope>NUCLEOTIDE SEQUENCE</scope>
    <source>
        <strain evidence="1">JCM 19831</strain>
    </source>
</reference>
<evidence type="ECO:0000313" key="1">
    <source>
        <dbReference type="EMBL" id="GGM27675.1"/>
    </source>
</evidence>
<dbReference type="EMBL" id="BMPI01000013">
    <property type="protein sequence ID" value="GGM27675.1"/>
    <property type="molecule type" value="Genomic_DNA"/>
</dbReference>
<sequence length="87" mass="9135">MATVSVEHDCPLCIEGFAPCGIDPVLGPVMQFCPTQPHCDSCGGAVFPTDADCMPQFADLMAARGYHAIFCPACTGVIVLIRIGEGF</sequence>
<comment type="caution">
    <text evidence="1">The sequence shown here is derived from an EMBL/GenBank/DDBJ whole genome shotgun (WGS) entry which is preliminary data.</text>
</comment>
<organism evidence="1 2">
    <name type="scientific">Dactylosporangium sucinum</name>
    <dbReference type="NCBI Taxonomy" id="1424081"/>
    <lineage>
        <taxon>Bacteria</taxon>
        <taxon>Bacillati</taxon>
        <taxon>Actinomycetota</taxon>
        <taxon>Actinomycetes</taxon>
        <taxon>Micromonosporales</taxon>
        <taxon>Micromonosporaceae</taxon>
        <taxon>Dactylosporangium</taxon>
    </lineage>
</organism>
<dbReference type="AlphaFoldDB" id="A0A917WTN5"/>
<protein>
    <submittedName>
        <fullName evidence="1">Uncharacterized protein</fullName>
    </submittedName>
</protein>
<name>A0A917WTN5_9ACTN</name>
<proteinExistence type="predicted"/>
<dbReference type="RefSeq" id="WP_190250538.1">
    <property type="nucleotide sequence ID" value="NZ_BMPI01000013.1"/>
</dbReference>